<name>A0A381YU63_9ZZZZ</name>
<protein>
    <submittedName>
        <fullName evidence="1">Uncharacterized protein</fullName>
    </submittedName>
</protein>
<evidence type="ECO:0000313" key="1">
    <source>
        <dbReference type="EMBL" id="SVA80151.1"/>
    </source>
</evidence>
<dbReference type="AlphaFoldDB" id="A0A381YU63"/>
<organism evidence="1">
    <name type="scientific">marine metagenome</name>
    <dbReference type="NCBI Taxonomy" id="408172"/>
    <lineage>
        <taxon>unclassified sequences</taxon>
        <taxon>metagenomes</taxon>
        <taxon>ecological metagenomes</taxon>
    </lineage>
</organism>
<reference evidence="1" key="1">
    <citation type="submission" date="2018-05" db="EMBL/GenBank/DDBJ databases">
        <authorList>
            <person name="Lanie J.A."/>
            <person name="Ng W.-L."/>
            <person name="Kazmierczak K.M."/>
            <person name="Andrzejewski T.M."/>
            <person name="Davidsen T.M."/>
            <person name="Wayne K.J."/>
            <person name="Tettelin H."/>
            <person name="Glass J.I."/>
            <person name="Rusch D."/>
            <person name="Podicherti R."/>
            <person name="Tsui H.-C.T."/>
            <person name="Winkler M.E."/>
        </authorList>
    </citation>
    <scope>NUCLEOTIDE SEQUENCE</scope>
</reference>
<gene>
    <name evidence="1" type="ORF">METZ01_LOCUS133005</name>
</gene>
<dbReference type="EMBL" id="UINC01018989">
    <property type="protein sequence ID" value="SVA80151.1"/>
    <property type="molecule type" value="Genomic_DNA"/>
</dbReference>
<proteinExistence type="predicted"/>
<sequence length="74" mass="8680">MKAKLEFNLPAEEEQFNAATKAMDWALLVWDLDQQCRDWSKYENHGFNDVQETLQGVRRVIYEAMVEKGVIFPS</sequence>
<accession>A0A381YU63</accession>